<evidence type="ECO:0000256" key="1">
    <source>
        <dbReference type="SAM" id="MobiDB-lite"/>
    </source>
</evidence>
<name>A0A7D9LL52_PARCT</name>
<dbReference type="PROSITE" id="PS50800">
    <property type="entry name" value="SAP"/>
    <property type="match status" value="1"/>
</dbReference>
<organism evidence="2 3">
    <name type="scientific">Paramuricea clavata</name>
    <name type="common">Red gorgonian</name>
    <name type="synonym">Violescent sea-whip</name>
    <dbReference type="NCBI Taxonomy" id="317549"/>
    <lineage>
        <taxon>Eukaryota</taxon>
        <taxon>Metazoa</taxon>
        <taxon>Cnidaria</taxon>
        <taxon>Anthozoa</taxon>
        <taxon>Octocorallia</taxon>
        <taxon>Malacalcyonacea</taxon>
        <taxon>Plexauridae</taxon>
        <taxon>Paramuricea</taxon>
    </lineage>
</organism>
<accession>A0A7D9LL52</accession>
<dbReference type="SMART" id="SM00513">
    <property type="entry name" value="SAP"/>
    <property type="match status" value="1"/>
</dbReference>
<feature type="compositionally biased region" description="Low complexity" evidence="1">
    <location>
        <begin position="130"/>
        <end position="145"/>
    </location>
</feature>
<dbReference type="InterPro" id="IPR003034">
    <property type="entry name" value="SAP_dom"/>
</dbReference>
<dbReference type="EMBL" id="CACRXK020020530">
    <property type="protein sequence ID" value="CAB4034911.1"/>
    <property type="molecule type" value="Genomic_DNA"/>
</dbReference>
<dbReference type="Gene3D" id="1.10.720.30">
    <property type="entry name" value="SAP domain"/>
    <property type="match status" value="1"/>
</dbReference>
<dbReference type="InterPro" id="IPR013087">
    <property type="entry name" value="Znf_C2H2_type"/>
</dbReference>
<protein>
    <submittedName>
        <fullName evidence="2">Zinc finger 862</fullName>
    </submittedName>
</protein>
<reference evidence="2" key="1">
    <citation type="submission" date="2020-04" db="EMBL/GenBank/DDBJ databases">
        <authorList>
            <person name="Alioto T."/>
            <person name="Alioto T."/>
            <person name="Gomez Garrido J."/>
        </authorList>
    </citation>
    <scope>NUCLEOTIDE SEQUENCE</scope>
    <source>
        <strain evidence="2">A484AB</strain>
    </source>
</reference>
<comment type="caution">
    <text evidence="2">The sequence shown here is derived from an EMBL/GenBank/DDBJ whole genome shotgun (WGS) entry which is preliminary data.</text>
</comment>
<dbReference type="OrthoDB" id="5980705at2759"/>
<proteinExistence type="predicted"/>
<feature type="region of interest" description="Disordered" evidence="1">
    <location>
        <begin position="129"/>
        <end position="150"/>
    </location>
</feature>
<evidence type="ECO:0000313" key="3">
    <source>
        <dbReference type="Proteomes" id="UP001152795"/>
    </source>
</evidence>
<dbReference type="PROSITE" id="PS00028">
    <property type="entry name" value="ZINC_FINGER_C2H2_1"/>
    <property type="match status" value="1"/>
</dbReference>
<dbReference type="InterPro" id="IPR036361">
    <property type="entry name" value="SAP_dom_sf"/>
</dbReference>
<sequence length="551" mass="61354">MRGAEEGDMCKTGGSIGHGSADLWKPYTSTDREKHLEMVESYLSTLPKKLSYPVVHSEKLAFMAENGIRQLGKPRIGMFADRVKPDPLHCEINAWQHILDLLYSESVRRHAFEKFIAILSAPIGISTANSPDGESSSASHSSDNSGVEAVNEDEIVSIEKTGIMGASCQEEGESKKSSLSPGMIRQFSLLEMNKEVAAENMTSMLENSQFTLSSTNSDVHGCGLSYLSTKVKEHYDDEAKRFNKLSVRLVGAQAIALARHCYRLVDALQTPSESQGEKLRRLALGKIVEYLRNAGGLYNKIFVSNPGEISQLEEFCQLYFNLLALFFPNSVNVTFWTIAYALPYHAKQLYENYGIGFGILSLQAKESKHAGLKAELLMTNRSRNSDGKGKWWQLMRANYIRSFYLPEHQPSPPSYTSHFKSHKPPHCEFPRFCGCGRGKADEEHTQCKVCSESYLVVSCAQQQKLLPEVVAIFKPCVCTSCDVRFADKAGLKVHQQSFHRTTSATAVNPKQSLRSLSVDNLRRLLREKGLSTSGKKEILLRRLEGATSGES</sequence>
<gene>
    <name evidence="2" type="ORF">PACLA_8A066145</name>
</gene>
<dbReference type="SUPFAM" id="SSF68906">
    <property type="entry name" value="SAP domain"/>
    <property type="match status" value="1"/>
</dbReference>
<dbReference type="Pfam" id="PF02037">
    <property type="entry name" value="SAP"/>
    <property type="match status" value="1"/>
</dbReference>
<evidence type="ECO:0000313" key="2">
    <source>
        <dbReference type="EMBL" id="CAB4034911.1"/>
    </source>
</evidence>
<keyword evidence="3" id="KW-1185">Reference proteome</keyword>
<dbReference type="AlphaFoldDB" id="A0A7D9LL52"/>
<dbReference type="Proteomes" id="UP001152795">
    <property type="component" value="Unassembled WGS sequence"/>
</dbReference>